<evidence type="ECO:0000256" key="7">
    <source>
        <dbReference type="PIRSR" id="PIRSR000241-2"/>
    </source>
</evidence>
<feature type="binding site" evidence="7">
    <location>
        <position position="206"/>
    </location>
    <ligand>
        <name>5-hydroxyisourate</name>
        <dbReference type="ChEBI" id="CHEBI:18072"/>
    </ligand>
</feature>
<dbReference type="Pfam" id="PF01014">
    <property type="entry name" value="Uricase"/>
    <property type="match status" value="2"/>
</dbReference>
<name>A0A4P9W6U1_9FUNG</name>
<comment type="similarity">
    <text evidence="2 5 8">Belongs to the uricase family.</text>
</comment>
<dbReference type="NCBIfam" id="TIGR03383">
    <property type="entry name" value="urate_oxi"/>
    <property type="match status" value="1"/>
</dbReference>
<dbReference type="PANTHER" id="PTHR42874">
    <property type="entry name" value="URICASE"/>
    <property type="match status" value="1"/>
</dbReference>
<dbReference type="GO" id="GO:0004846">
    <property type="term" value="F:urate oxidase activity"/>
    <property type="evidence" value="ECO:0007669"/>
    <property type="project" value="UniProtKB-EC"/>
</dbReference>
<organism evidence="9 10">
    <name type="scientific">Blyttiomyces helicus</name>
    <dbReference type="NCBI Taxonomy" id="388810"/>
    <lineage>
        <taxon>Eukaryota</taxon>
        <taxon>Fungi</taxon>
        <taxon>Fungi incertae sedis</taxon>
        <taxon>Chytridiomycota</taxon>
        <taxon>Chytridiomycota incertae sedis</taxon>
        <taxon>Chytridiomycetes</taxon>
        <taxon>Chytridiomycetes incertae sedis</taxon>
        <taxon>Blyttiomyces</taxon>
    </lineage>
</organism>
<comment type="subcellular location">
    <subcellularLocation>
        <location evidence="5">Peroxisome</location>
    </subcellularLocation>
</comment>
<feature type="binding site" evidence="7">
    <location>
        <position position="261"/>
    </location>
    <ligand>
        <name>urate</name>
        <dbReference type="ChEBI" id="CHEBI:17775"/>
    </ligand>
</feature>
<evidence type="ECO:0000256" key="3">
    <source>
        <dbReference type="ARBA" id="ARBA00022631"/>
    </source>
</evidence>
<feature type="binding site" evidence="7">
    <location>
        <position position="67"/>
    </location>
    <ligand>
        <name>5-hydroxyisourate</name>
        <dbReference type="ChEBI" id="CHEBI:18072"/>
    </ligand>
</feature>
<dbReference type="GO" id="GO:0019628">
    <property type="term" value="P:urate catabolic process"/>
    <property type="evidence" value="ECO:0007669"/>
    <property type="project" value="UniProtKB-UniPathway"/>
</dbReference>
<keyword evidence="3 5" id="KW-0659">Purine metabolism</keyword>
<feature type="binding site" evidence="7">
    <location>
        <position position="66"/>
    </location>
    <ligand>
        <name>urate</name>
        <dbReference type="ChEBI" id="CHEBI:17775"/>
    </ligand>
</feature>
<dbReference type="GO" id="GO:0005777">
    <property type="term" value="C:peroxisome"/>
    <property type="evidence" value="ECO:0007669"/>
    <property type="project" value="UniProtKB-SubCell"/>
</dbReference>
<feature type="binding site" evidence="7">
    <location>
        <position position="288"/>
    </location>
    <ligand>
        <name>urate</name>
        <dbReference type="ChEBI" id="CHEBI:17775"/>
    </ligand>
</feature>
<dbReference type="SUPFAM" id="SSF55620">
    <property type="entry name" value="Tetrahydrobiopterin biosynthesis enzymes-like"/>
    <property type="match status" value="2"/>
</dbReference>
<comment type="pathway">
    <text evidence="1 5">Purine metabolism; urate degradation; (S)-allantoin from urate: step 1/3.</text>
</comment>
<feature type="active site" description="Charge relay system" evidence="6">
    <location>
        <position position="12"/>
    </location>
</feature>
<keyword evidence="4 5" id="KW-0560">Oxidoreductase</keyword>
<feature type="active site" description="Charge relay system" evidence="6">
    <location>
        <position position="66"/>
    </location>
</feature>
<dbReference type="OrthoDB" id="9992118at2759"/>
<dbReference type="Proteomes" id="UP000269721">
    <property type="component" value="Unassembled WGS sequence"/>
</dbReference>
<feature type="binding site" evidence="7">
    <location>
        <position position="67"/>
    </location>
    <ligand>
        <name>urate</name>
        <dbReference type="ChEBI" id="CHEBI:17775"/>
    </ligand>
</feature>
<evidence type="ECO:0000256" key="6">
    <source>
        <dbReference type="PIRSR" id="PIRSR000241-1"/>
    </source>
</evidence>
<feature type="binding site" evidence="7">
    <location>
        <position position="261"/>
    </location>
    <ligand>
        <name>5-hydroxyisourate</name>
        <dbReference type="ChEBI" id="CHEBI:18072"/>
    </ligand>
</feature>
<accession>A0A4P9W6U1</accession>
<dbReference type="PANTHER" id="PTHR42874:SF1">
    <property type="entry name" value="URICASE"/>
    <property type="match status" value="1"/>
</dbReference>
<gene>
    <name evidence="9" type="ORF">BDK51DRAFT_22759</name>
</gene>
<proteinExistence type="inferred from homology"/>
<feature type="binding site" evidence="7">
    <location>
        <position position="262"/>
    </location>
    <ligand>
        <name>5-hydroxyisourate</name>
        <dbReference type="ChEBI" id="CHEBI:18072"/>
    </ligand>
</feature>
<feature type="binding site" evidence="7">
    <location>
        <position position="66"/>
    </location>
    <ligand>
        <name>5-hydroxyisourate</name>
        <dbReference type="ChEBI" id="CHEBI:18072"/>
    </ligand>
</feature>
<dbReference type="GO" id="GO:0006145">
    <property type="term" value="P:purine nucleobase catabolic process"/>
    <property type="evidence" value="ECO:0007669"/>
    <property type="project" value="TreeGrafter"/>
</dbReference>
<evidence type="ECO:0000256" key="2">
    <source>
        <dbReference type="ARBA" id="ARBA00009760"/>
    </source>
</evidence>
<feature type="binding site" evidence="7">
    <location>
        <position position="262"/>
    </location>
    <ligand>
        <name>urate</name>
        <dbReference type="ChEBI" id="CHEBI:17775"/>
    </ligand>
</feature>
<dbReference type="Gene3D" id="3.10.270.10">
    <property type="entry name" value="Urate Oxidase"/>
    <property type="match status" value="1"/>
</dbReference>
<keyword evidence="10" id="KW-1185">Reference proteome</keyword>
<dbReference type="AlphaFoldDB" id="A0A4P9W6U1"/>
<dbReference type="UniPathway" id="UPA00394">
    <property type="reaction ID" value="UER00650"/>
</dbReference>
<evidence type="ECO:0000313" key="10">
    <source>
        <dbReference type="Proteomes" id="UP000269721"/>
    </source>
</evidence>
<feature type="binding site" evidence="7">
    <location>
        <position position="66"/>
    </location>
    <ligand>
        <name>O2</name>
        <dbReference type="ChEBI" id="CHEBI:15379"/>
    </ligand>
</feature>
<reference evidence="10" key="1">
    <citation type="journal article" date="2018" name="Nat. Microbiol.">
        <title>Leveraging single-cell genomics to expand the fungal tree of life.</title>
        <authorList>
            <person name="Ahrendt S.R."/>
            <person name="Quandt C.A."/>
            <person name="Ciobanu D."/>
            <person name="Clum A."/>
            <person name="Salamov A."/>
            <person name="Andreopoulos B."/>
            <person name="Cheng J.F."/>
            <person name="Woyke T."/>
            <person name="Pelin A."/>
            <person name="Henrissat B."/>
            <person name="Reynolds N.K."/>
            <person name="Benny G.L."/>
            <person name="Smith M.E."/>
            <person name="James T.Y."/>
            <person name="Grigoriev I.V."/>
        </authorList>
    </citation>
    <scope>NUCLEOTIDE SEQUENCE [LARGE SCALE GENOMIC DNA]</scope>
</reference>
<feature type="binding site" evidence="7">
    <location>
        <position position="288"/>
    </location>
    <ligand>
        <name>5-hydroxyisourate</name>
        <dbReference type="ChEBI" id="CHEBI:18072"/>
    </ligand>
</feature>
<evidence type="ECO:0000256" key="5">
    <source>
        <dbReference type="PIRNR" id="PIRNR000241"/>
    </source>
</evidence>
<comment type="function">
    <text evidence="5 8">Catalyzes the oxidation of uric acid to 5-hydroxyisourate, which is further processed to form (S)-allantoin.</text>
</comment>
<evidence type="ECO:0000313" key="9">
    <source>
        <dbReference type="EMBL" id="RKO87732.1"/>
    </source>
</evidence>
<evidence type="ECO:0000256" key="8">
    <source>
        <dbReference type="RuleBase" id="RU004455"/>
    </source>
</evidence>
<dbReference type="EC" id="1.7.3.3" evidence="5 8"/>
<dbReference type="InterPro" id="IPR002042">
    <property type="entry name" value="Uricase"/>
</dbReference>
<dbReference type="PRINTS" id="PR00093">
    <property type="entry name" value="URICASE"/>
</dbReference>
<evidence type="ECO:0000256" key="1">
    <source>
        <dbReference type="ARBA" id="ARBA00004831"/>
    </source>
</evidence>
<feature type="binding site" evidence="7">
    <location>
        <position position="206"/>
    </location>
    <ligand>
        <name>urate</name>
        <dbReference type="ChEBI" id="CHEBI:17775"/>
    </ligand>
</feature>
<protein>
    <recommendedName>
        <fullName evidence="5 8">Uricase</fullName>
        <ecNumber evidence="5 8">1.7.3.3</ecNumber>
    </recommendedName>
    <alternativeName>
        <fullName evidence="5">Urate oxidase</fullName>
    </alternativeName>
</protein>
<keyword evidence="5" id="KW-0576">Peroxisome</keyword>
<dbReference type="EMBL" id="KZ997196">
    <property type="protein sequence ID" value="RKO87732.1"/>
    <property type="molecule type" value="Genomic_DNA"/>
</dbReference>
<feature type="binding site" evidence="7">
    <location>
        <position position="189"/>
    </location>
    <ligand>
        <name>urate</name>
        <dbReference type="ChEBI" id="CHEBI:17775"/>
    </ligand>
</feature>
<dbReference type="PIRSF" id="PIRSF000241">
    <property type="entry name" value="Urate_oxidase"/>
    <property type="match status" value="1"/>
</dbReference>
<sequence length="332" mass="36951">MSATLIKQKYGKDLVRLVKVSPLPPHPQAPKLKRHIVQELTCRVLLGGKEFDSSYTLADNSKVVPTDTVKNTIYYLAKKSPASLLTIETFAHDIAVHFLEKYAHVQTVDVKIAAHNWTRIATTTLQPPLGSAPLVAHPHSFFRAGEDKRHVQLVATRLSTPGEGPLKVQFATTSGLTDLYVLKTTGSSFERFHRDELTTLPDMADRIFSTTVEAYWTFPTRVETFPVVIGAAASAIPYDEIYTGIRQVTVDLFANHDSPSVQNTLWRMGTEILKLYPDVVDISYALPNKHVFAYDTDRFGLKNLREGTNVYYPVADPSGLITATIGRSKPKL</sequence>
<feature type="binding site" evidence="7">
    <location>
        <position position="189"/>
    </location>
    <ligand>
        <name>5-hydroxyisourate</name>
        <dbReference type="ChEBI" id="CHEBI:18072"/>
    </ligand>
</feature>
<feature type="binding site" evidence="7">
    <location>
        <position position="288"/>
    </location>
    <ligand>
        <name>O2</name>
        <dbReference type="ChEBI" id="CHEBI:15379"/>
    </ligand>
</feature>
<evidence type="ECO:0000256" key="4">
    <source>
        <dbReference type="ARBA" id="ARBA00023002"/>
    </source>
</evidence>
<comment type="catalytic activity">
    <reaction evidence="5 8">
        <text>urate + O2 + H2O = 5-hydroxyisourate + H2O2</text>
        <dbReference type="Rhea" id="RHEA:21368"/>
        <dbReference type="ChEBI" id="CHEBI:15377"/>
        <dbReference type="ChEBI" id="CHEBI:15379"/>
        <dbReference type="ChEBI" id="CHEBI:16240"/>
        <dbReference type="ChEBI" id="CHEBI:17775"/>
        <dbReference type="ChEBI" id="CHEBI:18072"/>
        <dbReference type="EC" id="1.7.3.3"/>
    </reaction>
</comment>
<feature type="active site" description="Charge relay system" evidence="6">
    <location>
        <position position="290"/>
    </location>
</feature>